<dbReference type="Pfam" id="PF00447">
    <property type="entry name" value="HSF_DNA-bind"/>
    <property type="match status" value="1"/>
</dbReference>
<gene>
    <name evidence="5" type="ORF">IV203_036709</name>
</gene>
<comment type="caution">
    <text evidence="5">The sequence shown here is derived from an EMBL/GenBank/DDBJ whole genome shotgun (WGS) entry which is preliminary data.</text>
</comment>
<feature type="region of interest" description="Disordered" evidence="3">
    <location>
        <begin position="1"/>
        <end position="50"/>
    </location>
</feature>
<dbReference type="GO" id="GO:0043565">
    <property type="term" value="F:sequence-specific DNA binding"/>
    <property type="evidence" value="ECO:0007669"/>
    <property type="project" value="InterPro"/>
</dbReference>
<reference evidence="5" key="2">
    <citation type="submission" date="2021-04" db="EMBL/GenBank/DDBJ databases">
        <authorList>
            <person name="Podell S."/>
        </authorList>
    </citation>
    <scope>NUCLEOTIDE SEQUENCE</scope>
    <source>
        <strain evidence="5">Hildebrandi</strain>
    </source>
</reference>
<dbReference type="PANTHER" id="PTHR10015:SF206">
    <property type="entry name" value="HSF-TYPE DNA-BINDING DOMAIN-CONTAINING PROTEIN"/>
    <property type="match status" value="1"/>
</dbReference>
<dbReference type="Proteomes" id="UP000693970">
    <property type="component" value="Unassembled WGS sequence"/>
</dbReference>
<evidence type="ECO:0000256" key="3">
    <source>
        <dbReference type="SAM" id="MobiDB-lite"/>
    </source>
</evidence>
<keyword evidence="1 5" id="KW-0238">DNA-binding</keyword>
<feature type="compositionally biased region" description="Polar residues" evidence="3">
    <location>
        <begin position="1"/>
        <end position="11"/>
    </location>
</feature>
<keyword evidence="6" id="KW-1185">Reference proteome</keyword>
<reference evidence="5" key="1">
    <citation type="journal article" date="2021" name="Sci. Rep.">
        <title>Diploid genomic architecture of Nitzschia inconspicua, an elite biomass production diatom.</title>
        <authorList>
            <person name="Oliver A."/>
            <person name="Podell S."/>
            <person name="Pinowska A."/>
            <person name="Traller J.C."/>
            <person name="Smith S.R."/>
            <person name="McClure R."/>
            <person name="Beliaev A."/>
            <person name="Bohutskyi P."/>
            <person name="Hill E.A."/>
            <person name="Rabines A."/>
            <person name="Zheng H."/>
            <person name="Allen L.Z."/>
            <person name="Kuo A."/>
            <person name="Grigoriev I.V."/>
            <person name="Allen A.E."/>
            <person name="Hazlebeck D."/>
            <person name="Allen E.E."/>
        </authorList>
    </citation>
    <scope>NUCLEOTIDE SEQUENCE</scope>
    <source>
        <strain evidence="5">Hildebrandi</strain>
    </source>
</reference>
<dbReference type="OrthoDB" id="60033at2759"/>
<feature type="compositionally biased region" description="Basic residues" evidence="3">
    <location>
        <begin position="31"/>
        <end position="50"/>
    </location>
</feature>
<evidence type="ECO:0000256" key="2">
    <source>
        <dbReference type="RuleBase" id="RU004020"/>
    </source>
</evidence>
<evidence type="ECO:0000259" key="4">
    <source>
        <dbReference type="SMART" id="SM00415"/>
    </source>
</evidence>
<dbReference type="FunFam" id="1.10.10.10:FF:000479">
    <property type="entry name" value="Predicted protein"/>
    <property type="match status" value="1"/>
</dbReference>
<dbReference type="PANTHER" id="PTHR10015">
    <property type="entry name" value="HEAT SHOCK TRANSCRIPTION FACTOR"/>
    <property type="match status" value="1"/>
</dbReference>
<dbReference type="AlphaFoldDB" id="A0A9K3LH85"/>
<organism evidence="5 6">
    <name type="scientific">Nitzschia inconspicua</name>
    <dbReference type="NCBI Taxonomy" id="303405"/>
    <lineage>
        <taxon>Eukaryota</taxon>
        <taxon>Sar</taxon>
        <taxon>Stramenopiles</taxon>
        <taxon>Ochrophyta</taxon>
        <taxon>Bacillariophyta</taxon>
        <taxon>Bacillariophyceae</taxon>
        <taxon>Bacillariophycidae</taxon>
        <taxon>Bacillariales</taxon>
        <taxon>Bacillariaceae</taxon>
        <taxon>Nitzschia</taxon>
    </lineage>
</organism>
<evidence type="ECO:0000313" key="6">
    <source>
        <dbReference type="Proteomes" id="UP000693970"/>
    </source>
</evidence>
<comment type="similarity">
    <text evidence="2">Belongs to the HSF family.</text>
</comment>
<dbReference type="InterPro" id="IPR000232">
    <property type="entry name" value="HSF_DNA-bd"/>
</dbReference>
<name>A0A9K3LH85_9STRA</name>
<dbReference type="SMART" id="SM00415">
    <property type="entry name" value="HSF"/>
    <property type="match status" value="1"/>
</dbReference>
<protein>
    <submittedName>
        <fullName evidence="5">HSF-type DNA-binding protein</fullName>
    </submittedName>
</protein>
<dbReference type="EMBL" id="JAGRRH010000013">
    <property type="protein sequence ID" value="KAG7361608.1"/>
    <property type="molecule type" value="Genomic_DNA"/>
</dbReference>
<accession>A0A9K3LH85</accession>
<feature type="domain" description="HSF-type DNA-binding" evidence="4">
    <location>
        <begin position="93"/>
        <end position="191"/>
    </location>
</feature>
<proteinExistence type="inferred from homology"/>
<evidence type="ECO:0000256" key="1">
    <source>
        <dbReference type="ARBA" id="ARBA00023125"/>
    </source>
</evidence>
<evidence type="ECO:0000313" key="5">
    <source>
        <dbReference type="EMBL" id="KAG7361608.1"/>
    </source>
</evidence>
<dbReference type="GO" id="GO:0003700">
    <property type="term" value="F:DNA-binding transcription factor activity"/>
    <property type="evidence" value="ECO:0007669"/>
    <property type="project" value="InterPro"/>
</dbReference>
<sequence>MVMNSNPVVSDTESECKEEMTSKTSVARSTSTRRSRASRRPTSSHHHHQLHAKHYVEHNYHDHKYDPVEVPAPDLSLIEEGEFPKKAGHKGGVSTPFPEKLHELLETVDQQGDSDICGWQPHGRCFIVHKPKEFVSKIMPQFFKQSKLTSFQRQLNLYGFSRLTAGCDRGGYYHELFIRGRKDLCTRMLRTRVKGNGSKAASSPSTEPNFYHMEPCLPGEVSLVVTSSMKIEEERSPILKDNGIEANPERVETPEHMLSGFDLNTILEEDPVTPVSNVAPFWDDSDENDLGVIDLEKSALATEAKFTCLPPVVTPGESSHRKIVVSSGPSPDNFPPMLPIVSYFGSIPPYEPVEDIHSGDKVFFEGLPFHYLEMKDIEESLVHGEAHFV</sequence>